<dbReference type="InterPro" id="IPR016186">
    <property type="entry name" value="C-type_lectin-like/link_sf"/>
</dbReference>
<feature type="domain" description="C-type lectin" evidence="3">
    <location>
        <begin position="56"/>
        <end position="169"/>
    </location>
</feature>
<dbReference type="PROSITE" id="PS50041">
    <property type="entry name" value="C_TYPE_LECTIN_2"/>
    <property type="match status" value="1"/>
</dbReference>
<keyword evidence="1" id="KW-1015">Disulfide bond</keyword>
<dbReference type="CDD" id="cd00037">
    <property type="entry name" value="CLECT"/>
    <property type="match status" value="1"/>
</dbReference>
<dbReference type="InterPro" id="IPR050976">
    <property type="entry name" value="Snaclec"/>
</dbReference>
<sequence>MGGYFLTVMLIFVFVTLKVGADSVCRKTTSVCEVCEDILNTTQSSCCKCAFPFTELNNRCFFTVRASLTHQSAQQRCASIGATLGSIRNSTENELIRAYSTMGTACTPSATNNCLIILGLQNSGGILSWENGDAVTYTNFANNQSGECTGMLVDVQGAQQGQWKSISCQDTVSMALCERKPDCAEE</sequence>
<accession>A0AAD4R4I7</accession>
<dbReference type="PANTHER" id="PTHR22991:SF40">
    <property type="entry name" value="PROTEIN CBG13490"/>
    <property type="match status" value="1"/>
</dbReference>
<dbReference type="EMBL" id="JAKKPZ010000030">
    <property type="protein sequence ID" value="KAI1709446.1"/>
    <property type="molecule type" value="Genomic_DNA"/>
</dbReference>
<feature type="chain" id="PRO_5042290563" evidence="2">
    <location>
        <begin position="22"/>
        <end position="186"/>
    </location>
</feature>
<dbReference type="InterPro" id="IPR016187">
    <property type="entry name" value="CTDL_fold"/>
</dbReference>
<evidence type="ECO:0000256" key="2">
    <source>
        <dbReference type="SAM" id="SignalP"/>
    </source>
</evidence>
<proteinExistence type="predicted"/>
<dbReference type="InterPro" id="IPR001304">
    <property type="entry name" value="C-type_lectin-like"/>
</dbReference>
<comment type="caution">
    <text evidence="4">The sequence shown here is derived from an EMBL/GenBank/DDBJ whole genome shotgun (WGS) entry which is preliminary data.</text>
</comment>
<gene>
    <name evidence="4" type="ORF">DdX_11233</name>
</gene>
<protein>
    <submittedName>
        <fullName evidence="4">Lectin c-type domain-containing protein</fullName>
    </submittedName>
</protein>
<reference evidence="4" key="1">
    <citation type="submission" date="2022-01" db="EMBL/GenBank/DDBJ databases">
        <title>Genome Sequence Resource for Two Populations of Ditylenchus destructor, the Migratory Endoparasitic Phytonematode.</title>
        <authorList>
            <person name="Zhang H."/>
            <person name="Lin R."/>
            <person name="Xie B."/>
        </authorList>
    </citation>
    <scope>NUCLEOTIDE SEQUENCE</scope>
    <source>
        <strain evidence="4">BazhouSP</strain>
    </source>
</reference>
<dbReference type="SUPFAM" id="SSF56436">
    <property type="entry name" value="C-type lectin-like"/>
    <property type="match status" value="1"/>
</dbReference>
<evidence type="ECO:0000313" key="5">
    <source>
        <dbReference type="Proteomes" id="UP001201812"/>
    </source>
</evidence>
<evidence type="ECO:0000259" key="3">
    <source>
        <dbReference type="PROSITE" id="PS50041"/>
    </source>
</evidence>
<dbReference type="Proteomes" id="UP001201812">
    <property type="component" value="Unassembled WGS sequence"/>
</dbReference>
<evidence type="ECO:0000313" key="4">
    <source>
        <dbReference type="EMBL" id="KAI1709446.1"/>
    </source>
</evidence>
<feature type="signal peptide" evidence="2">
    <location>
        <begin position="1"/>
        <end position="21"/>
    </location>
</feature>
<dbReference type="Pfam" id="PF00059">
    <property type="entry name" value="Lectin_C"/>
    <property type="match status" value="1"/>
</dbReference>
<dbReference type="SMART" id="SM00034">
    <property type="entry name" value="CLECT"/>
    <property type="match status" value="1"/>
</dbReference>
<dbReference type="Gene3D" id="3.10.100.10">
    <property type="entry name" value="Mannose-Binding Protein A, subunit A"/>
    <property type="match status" value="1"/>
</dbReference>
<organism evidence="4 5">
    <name type="scientific">Ditylenchus destructor</name>
    <dbReference type="NCBI Taxonomy" id="166010"/>
    <lineage>
        <taxon>Eukaryota</taxon>
        <taxon>Metazoa</taxon>
        <taxon>Ecdysozoa</taxon>
        <taxon>Nematoda</taxon>
        <taxon>Chromadorea</taxon>
        <taxon>Rhabditida</taxon>
        <taxon>Tylenchina</taxon>
        <taxon>Tylenchomorpha</taxon>
        <taxon>Sphaerularioidea</taxon>
        <taxon>Anguinidae</taxon>
        <taxon>Anguininae</taxon>
        <taxon>Ditylenchus</taxon>
    </lineage>
</organism>
<keyword evidence="2" id="KW-0732">Signal</keyword>
<name>A0AAD4R4I7_9BILA</name>
<dbReference type="PANTHER" id="PTHR22991">
    <property type="entry name" value="PROTEIN CBG13490"/>
    <property type="match status" value="1"/>
</dbReference>
<dbReference type="AlphaFoldDB" id="A0AAD4R4I7"/>
<evidence type="ECO:0000256" key="1">
    <source>
        <dbReference type="ARBA" id="ARBA00023157"/>
    </source>
</evidence>
<keyword evidence="5" id="KW-1185">Reference proteome</keyword>